<sequence length="1031" mass="113265">MTEAGTTMPLPAGELERGGLVWRVALALLLALLLPLCAARAAVEYSVVDGLSQNSVLAMVEDAEGFVWLATEDGLNRFDGYEFRVFRPSEALGLGAASNYISDLAIRDPYLFLASNGGGLLIFDRRDGRFRRVGVDQGLLGEHLNAVEPTGPDSLLLASRGGLERLSWSGDPMQSEIRVERLATQPEHAEREFWELHASSSGQWVASGDGVFRVDSNGDLLPLPVQGAVPPFNTDALLEFPAGVLWVGAWDQGLFRVRLDTGETRHFRPGEPDAVGLRSPRVISLAPGPGGMVFVGTDQGLARFEPGCDCLRVMNQRRAARLAGRGFLVQSLLADAQGGLFAGYWGEGLVRFTPQDRAFHVEGYRDEGPAALNHHRVRAILESRAGELWVGTFGGGLQRVRGKRRLGEPWRFESVPFAAEAATLPPAARLVWALLEGRDGRLWAGTDDGLYLRSTEGQAWQRERAAGEPVPMAGVRVLAEDARGRLWVGSSSGLGRIETAGQKRERIALATSEFPLWRRRQMENIQSLYIDPQQRVWVGSWAGLAILDADGRTLMRYGVEHGLPAPIVWDIHRHADGSLWLATSGGLVRVQQADTPESLRFEAWGTERGLPPGPALGLVSDPAGQLWITGNRGLLRLDPGSGDLRMFSRAQGIASDEFATQAEILGRDGWLYLGGIDGLTAFDPAALPEALERPRPRLASITLDGGVAVPVQQGADGLRRLPLGHDHAPILLDFTGLVFNQPEAVRYRYRLRPEAPWIDLGMRRSLIIDHLPEGDTRLELQVDNQGLGAEAALIEFRVVPPWTHAWPFRLLLLLVASATFALLYLWRVRALTRQRARLEREVEDRTRELRRQKEALEATALALGEANTRLKTLSQQDPLTGLRNRRSLIEQMQRRFQPDGDPPAVLLIDLDHFKRVNDSYGHRAGDAVLRDFAELLLAEVPAEGEVGRWGGEEFLCLLPAKPPEFAWGWAERLLARLRQRQVRIEGQVIEYRASAGLAFAAAGSDIDATLALADGALYAAKSAGRDCLRQA</sequence>
<reference evidence="6 7" key="1">
    <citation type="submission" date="2016-10" db="EMBL/GenBank/DDBJ databases">
        <authorList>
            <person name="de Groot N.N."/>
        </authorList>
    </citation>
    <scope>NUCLEOTIDE SEQUENCE [LARGE SCALE GENOMIC DNA]</scope>
    <source>
        <strain evidence="6 7">DSM 16957</strain>
    </source>
</reference>
<keyword evidence="4" id="KW-1133">Transmembrane helix</keyword>
<feature type="coiled-coil region" evidence="3">
    <location>
        <begin position="828"/>
        <end position="859"/>
    </location>
</feature>
<dbReference type="GO" id="GO:0052621">
    <property type="term" value="F:diguanylate cyclase activity"/>
    <property type="evidence" value="ECO:0007669"/>
    <property type="project" value="UniProtKB-EC"/>
</dbReference>
<dbReference type="GO" id="GO:1902201">
    <property type="term" value="P:negative regulation of bacterial-type flagellum-dependent cell motility"/>
    <property type="evidence" value="ECO:0007669"/>
    <property type="project" value="TreeGrafter"/>
</dbReference>
<dbReference type="AlphaFoldDB" id="A0A1G6SSE7"/>
<dbReference type="Pfam" id="PF00990">
    <property type="entry name" value="GGDEF"/>
    <property type="match status" value="1"/>
</dbReference>
<protein>
    <recommendedName>
        <fullName evidence="1">diguanylate cyclase</fullName>
        <ecNumber evidence="1">2.7.7.65</ecNumber>
    </recommendedName>
</protein>
<dbReference type="GO" id="GO:0005886">
    <property type="term" value="C:plasma membrane"/>
    <property type="evidence" value="ECO:0007669"/>
    <property type="project" value="TreeGrafter"/>
</dbReference>
<dbReference type="RefSeq" id="WP_091238738.1">
    <property type="nucleotide sequence ID" value="NZ_FNAG01000001.1"/>
</dbReference>
<dbReference type="Gene3D" id="2.130.10.10">
    <property type="entry name" value="YVTN repeat-like/Quinoprotein amine dehydrogenase"/>
    <property type="match status" value="2"/>
</dbReference>
<dbReference type="SUPFAM" id="SSF55073">
    <property type="entry name" value="Nucleotide cyclase"/>
    <property type="match status" value="1"/>
</dbReference>
<evidence type="ECO:0000259" key="5">
    <source>
        <dbReference type="PROSITE" id="PS50887"/>
    </source>
</evidence>
<evidence type="ECO:0000256" key="1">
    <source>
        <dbReference type="ARBA" id="ARBA00012528"/>
    </source>
</evidence>
<dbReference type="PANTHER" id="PTHR45138">
    <property type="entry name" value="REGULATORY COMPONENTS OF SENSORY TRANSDUCTION SYSTEM"/>
    <property type="match status" value="1"/>
</dbReference>
<evidence type="ECO:0000313" key="6">
    <source>
        <dbReference type="EMBL" id="SDD19147.1"/>
    </source>
</evidence>
<dbReference type="GO" id="GO:0043709">
    <property type="term" value="P:cell adhesion involved in single-species biofilm formation"/>
    <property type="evidence" value="ECO:0007669"/>
    <property type="project" value="TreeGrafter"/>
</dbReference>
<gene>
    <name evidence="6" type="ORF">SAMN04488509_101641</name>
</gene>
<dbReference type="InterPro" id="IPR043128">
    <property type="entry name" value="Rev_trsase/Diguanyl_cyclase"/>
</dbReference>
<organism evidence="6 7">
    <name type="scientific">Aquimonas voraii</name>
    <dbReference type="NCBI Taxonomy" id="265719"/>
    <lineage>
        <taxon>Bacteria</taxon>
        <taxon>Pseudomonadati</taxon>
        <taxon>Pseudomonadota</taxon>
        <taxon>Gammaproteobacteria</taxon>
        <taxon>Lysobacterales</taxon>
        <taxon>Lysobacteraceae</taxon>
        <taxon>Aquimonas</taxon>
    </lineage>
</organism>
<keyword evidence="4" id="KW-0812">Transmembrane</keyword>
<dbReference type="InterPro" id="IPR013783">
    <property type="entry name" value="Ig-like_fold"/>
</dbReference>
<dbReference type="InterPro" id="IPR011110">
    <property type="entry name" value="Reg_prop"/>
</dbReference>
<dbReference type="SMART" id="SM00267">
    <property type="entry name" value="GGDEF"/>
    <property type="match status" value="1"/>
</dbReference>
<evidence type="ECO:0000256" key="4">
    <source>
        <dbReference type="SAM" id="Phobius"/>
    </source>
</evidence>
<feature type="domain" description="GGDEF" evidence="5">
    <location>
        <begin position="901"/>
        <end position="1031"/>
    </location>
</feature>
<proteinExistence type="predicted"/>
<dbReference type="InterPro" id="IPR029787">
    <property type="entry name" value="Nucleotide_cyclase"/>
</dbReference>
<dbReference type="Gene3D" id="2.60.40.10">
    <property type="entry name" value="Immunoglobulins"/>
    <property type="match status" value="1"/>
</dbReference>
<feature type="transmembrane region" description="Helical" evidence="4">
    <location>
        <begin position="806"/>
        <end position="826"/>
    </location>
</feature>
<dbReference type="EMBL" id="FNAG01000001">
    <property type="protein sequence ID" value="SDD19147.1"/>
    <property type="molecule type" value="Genomic_DNA"/>
</dbReference>
<dbReference type="PROSITE" id="PS50887">
    <property type="entry name" value="GGDEF"/>
    <property type="match status" value="1"/>
</dbReference>
<dbReference type="EC" id="2.7.7.65" evidence="1"/>
<dbReference type="NCBIfam" id="TIGR00254">
    <property type="entry name" value="GGDEF"/>
    <property type="match status" value="1"/>
</dbReference>
<dbReference type="SUPFAM" id="SSF63829">
    <property type="entry name" value="Calcium-dependent phosphotriesterase"/>
    <property type="match status" value="2"/>
</dbReference>
<dbReference type="InterPro" id="IPR015943">
    <property type="entry name" value="WD40/YVTN_repeat-like_dom_sf"/>
</dbReference>
<accession>A0A1G6SSE7</accession>
<dbReference type="Pfam" id="PF07494">
    <property type="entry name" value="Reg_prop"/>
    <property type="match status" value="2"/>
</dbReference>
<keyword evidence="7" id="KW-1185">Reference proteome</keyword>
<dbReference type="STRING" id="265719.SAMN04488509_101641"/>
<dbReference type="InterPro" id="IPR000160">
    <property type="entry name" value="GGDEF_dom"/>
</dbReference>
<dbReference type="Gene3D" id="3.30.70.270">
    <property type="match status" value="1"/>
</dbReference>
<evidence type="ECO:0000313" key="7">
    <source>
        <dbReference type="Proteomes" id="UP000199603"/>
    </source>
</evidence>
<dbReference type="SUPFAM" id="SSF63825">
    <property type="entry name" value="YWTD domain"/>
    <property type="match status" value="1"/>
</dbReference>
<dbReference type="Proteomes" id="UP000199603">
    <property type="component" value="Unassembled WGS sequence"/>
</dbReference>
<dbReference type="CDD" id="cd01949">
    <property type="entry name" value="GGDEF"/>
    <property type="match status" value="1"/>
</dbReference>
<dbReference type="OrthoDB" id="176203at2"/>
<name>A0A1G6SSE7_9GAMM</name>
<dbReference type="PANTHER" id="PTHR45138:SF9">
    <property type="entry name" value="DIGUANYLATE CYCLASE DGCM-RELATED"/>
    <property type="match status" value="1"/>
</dbReference>
<evidence type="ECO:0000256" key="3">
    <source>
        <dbReference type="SAM" id="Coils"/>
    </source>
</evidence>
<dbReference type="InterPro" id="IPR050469">
    <property type="entry name" value="Diguanylate_Cyclase"/>
</dbReference>
<evidence type="ECO:0000256" key="2">
    <source>
        <dbReference type="ARBA" id="ARBA00034247"/>
    </source>
</evidence>
<keyword evidence="3" id="KW-0175">Coiled coil</keyword>
<comment type="catalytic activity">
    <reaction evidence="2">
        <text>2 GTP = 3',3'-c-di-GMP + 2 diphosphate</text>
        <dbReference type="Rhea" id="RHEA:24898"/>
        <dbReference type="ChEBI" id="CHEBI:33019"/>
        <dbReference type="ChEBI" id="CHEBI:37565"/>
        <dbReference type="ChEBI" id="CHEBI:58805"/>
        <dbReference type="EC" id="2.7.7.65"/>
    </reaction>
</comment>
<keyword evidence="4" id="KW-0472">Membrane</keyword>